<accession>A0A8S5R5S6</accession>
<name>A0A8S5R5S6_9VIRU</name>
<organism evidence="1">
    <name type="scientific">virus sp. ctCsQ3</name>
    <dbReference type="NCBI Taxonomy" id="2826794"/>
    <lineage>
        <taxon>Viruses</taxon>
    </lineage>
</organism>
<evidence type="ECO:0000313" key="1">
    <source>
        <dbReference type="EMBL" id="DAE26782.1"/>
    </source>
</evidence>
<protein>
    <submittedName>
        <fullName evidence="1">Portal</fullName>
    </submittedName>
</protein>
<dbReference type="Pfam" id="PF05133">
    <property type="entry name" value="SPP1_portal"/>
    <property type="match status" value="1"/>
</dbReference>
<proteinExistence type="predicted"/>
<reference evidence="1" key="1">
    <citation type="journal article" date="2021" name="Proc. Natl. Acad. Sci. U.S.A.">
        <title>A Catalog of Tens of Thousands of Viruses from Human Metagenomes Reveals Hidden Associations with Chronic Diseases.</title>
        <authorList>
            <person name="Tisza M.J."/>
            <person name="Buck C.B."/>
        </authorList>
    </citation>
    <scope>NUCLEOTIDE SEQUENCE</scope>
    <source>
        <strain evidence="1">CtCsQ3</strain>
    </source>
</reference>
<sequence>MNTMYFQDLVRGCYGRKIAYTNVGTITANNVVKVIGSTIGVFNWNKPVIKYLWNYYKGDQPVLYRTKLSNEDIINKIVENHAYEWVQFKVGQSYGEPIQFISRKDDETINKAVDKLNDFMTDANKQEKDIKAGEWQSATGTSFKAAQPKKGDVPFRIVAPTPLNTYAIYNESTEEQILVVQELKDEDGNWYKMAFSDTMSFRIVDSKVVEAKLHTYGEIPIVEFPNNHERLSDIELIIGMLDATNNMQSNRMDSIQQFVEYWVKFVNCEVDEETFKKMKENHALVVKSMNKDNKSDVDIMTQELNQTQSQVAKEDFVDNALSILAIPNKQGNTGGDTQGAVELRNGWDFSKSRAKLKDPLIKSCEKRLAVVVLNILRLAGEDLKLSVRDFDVQINHSPQDNMYTKAQTLTVLLQSGIHPLIAIKTVGLWGDAEKTFLLSKPYLDNIYKTIDDVEAQEQKAQKIVNQLNNNQQNKAVIE</sequence>
<dbReference type="EMBL" id="BK015823">
    <property type="protein sequence ID" value="DAE26782.1"/>
    <property type="molecule type" value="Genomic_DNA"/>
</dbReference>
<dbReference type="InterPro" id="IPR021145">
    <property type="entry name" value="Portal_protein_SPP1_Gp6-like"/>
</dbReference>